<proteinExistence type="predicted"/>
<dbReference type="OrthoDB" id="3191258at2"/>
<accession>A0A542Y9U9</accession>
<dbReference type="InterPro" id="IPR051606">
    <property type="entry name" value="Polyketide_Oxido-like"/>
</dbReference>
<name>A0A542Y9U9_9MICO</name>
<feature type="domain" description="NAD(P)-binding" evidence="1">
    <location>
        <begin position="10"/>
        <end position="153"/>
    </location>
</feature>
<reference evidence="2 3" key="1">
    <citation type="submission" date="2019-06" db="EMBL/GenBank/DDBJ databases">
        <title>Sequencing the genomes of 1000 actinobacteria strains.</title>
        <authorList>
            <person name="Klenk H.-P."/>
        </authorList>
    </citation>
    <scope>NUCLEOTIDE SEQUENCE [LARGE SCALE GENOMIC DNA]</scope>
    <source>
        <strain evidence="2 3">DSM 8803</strain>
    </source>
</reference>
<gene>
    <name evidence="2" type="ORF">FB468_2898</name>
</gene>
<dbReference type="EMBL" id="VFON01000001">
    <property type="protein sequence ID" value="TQL44827.1"/>
    <property type="molecule type" value="Genomic_DNA"/>
</dbReference>
<dbReference type="SUPFAM" id="SSF51735">
    <property type="entry name" value="NAD(P)-binding Rossmann-fold domains"/>
    <property type="match status" value="1"/>
</dbReference>
<organism evidence="2 3">
    <name type="scientific">Leucobacter komagatae</name>
    <dbReference type="NCBI Taxonomy" id="55969"/>
    <lineage>
        <taxon>Bacteria</taxon>
        <taxon>Bacillati</taxon>
        <taxon>Actinomycetota</taxon>
        <taxon>Actinomycetes</taxon>
        <taxon>Micrococcales</taxon>
        <taxon>Microbacteriaceae</taxon>
        <taxon>Leucobacter</taxon>
    </lineage>
</organism>
<dbReference type="Pfam" id="PF13460">
    <property type="entry name" value="NAD_binding_10"/>
    <property type="match status" value="1"/>
</dbReference>
<evidence type="ECO:0000313" key="2">
    <source>
        <dbReference type="EMBL" id="TQL44827.1"/>
    </source>
</evidence>
<sequence>MSKVVVFGFSGYAGGAITRELVARGHEVLGVSRTAPSAGEQVAVRAGSVFDEALVREVAAGADHLVVALHAQGDPALVTALPALTATAIAEGATLSFVGGAGSLRVSENGPRLFETPDFPEAYLPEARAHGAILDALRESPAELDWFYVSPAAEFGAWAAGERTGSFRVGGDVLLTAADGSSTISGADYAIAYVDEIERGEHRRARFSVAY</sequence>
<keyword evidence="3" id="KW-1185">Reference proteome</keyword>
<dbReference type="GO" id="GO:0016646">
    <property type="term" value="F:oxidoreductase activity, acting on the CH-NH group of donors, NAD or NADP as acceptor"/>
    <property type="evidence" value="ECO:0007669"/>
    <property type="project" value="TreeGrafter"/>
</dbReference>
<dbReference type="PANTHER" id="PTHR43355:SF2">
    <property type="entry name" value="FLAVIN REDUCTASE (NADPH)"/>
    <property type="match status" value="1"/>
</dbReference>
<dbReference type="InterPro" id="IPR036291">
    <property type="entry name" value="NAD(P)-bd_dom_sf"/>
</dbReference>
<evidence type="ECO:0000313" key="3">
    <source>
        <dbReference type="Proteomes" id="UP000319094"/>
    </source>
</evidence>
<dbReference type="PANTHER" id="PTHR43355">
    <property type="entry name" value="FLAVIN REDUCTASE (NADPH)"/>
    <property type="match status" value="1"/>
</dbReference>
<evidence type="ECO:0000259" key="1">
    <source>
        <dbReference type="Pfam" id="PF13460"/>
    </source>
</evidence>
<protein>
    <recommendedName>
        <fullName evidence="1">NAD(P)-binding domain-containing protein</fullName>
    </recommendedName>
</protein>
<comment type="caution">
    <text evidence="2">The sequence shown here is derived from an EMBL/GenBank/DDBJ whole genome shotgun (WGS) entry which is preliminary data.</text>
</comment>
<dbReference type="Proteomes" id="UP000319094">
    <property type="component" value="Unassembled WGS sequence"/>
</dbReference>
<dbReference type="RefSeq" id="WP_141887947.1">
    <property type="nucleotide sequence ID" value="NZ_BAAAUY010000018.1"/>
</dbReference>
<dbReference type="InterPro" id="IPR016040">
    <property type="entry name" value="NAD(P)-bd_dom"/>
</dbReference>
<dbReference type="Gene3D" id="3.40.50.720">
    <property type="entry name" value="NAD(P)-binding Rossmann-like Domain"/>
    <property type="match status" value="1"/>
</dbReference>
<dbReference type="AlphaFoldDB" id="A0A542Y9U9"/>